<keyword evidence="2" id="KW-1185">Reference proteome</keyword>
<evidence type="ECO:0000313" key="1">
    <source>
        <dbReference type="EMBL" id="KAB7501515.1"/>
    </source>
</evidence>
<dbReference type="OrthoDB" id="6329254at2759"/>
<dbReference type="Proteomes" id="UP000326759">
    <property type="component" value="Unassembled WGS sequence"/>
</dbReference>
<evidence type="ECO:0008006" key="3">
    <source>
        <dbReference type="Google" id="ProtNLM"/>
    </source>
</evidence>
<dbReference type="Gene3D" id="2.10.80.10">
    <property type="entry name" value="Lipase, subunit A"/>
    <property type="match status" value="1"/>
</dbReference>
<sequence length="100" mass="11420">MSLKYAKDVCYSGSDCGEGECCARPMLSANSYCMPLKKRSDFCATIPIMLDPDEEVYFSDCPCEKHLNCVGLENRSICMNLRNFEDDLQHLTSYRKVQKD</sequence>
<accession>A0A5N5T8X3</accession>
<protein>
    <recommendedName>
        <fullName evidence="3">Prokineticin domain-containing protein</fullName>
    </recommendedName>
</protein>
<organism evidence="1 2">
    <name type="scientific">Armadillidium nasatum</name>
    <dbReference type="NCBI Taxonomy" id="96803"/>
    <lineage>
        <taxon>Eukaryota</taxon>
        <taxon>Metazoa</taxon>
        <taxon>Ecdysozoa</taxon>
        <taxon>Arthropoda</taxon>
        <taxon>Crustacea</taxon>
        <taxon>Multicrustacea</taxon>
        <taxon>Malacostraca</taxon>
        <taxon>Eumalacostraca</taxon>
        <taxon>Peracarida</taxon>
        <taxon>Isopoda</taxon>
        <taxon>Oniscidea</taxon>
        <taxon>Crinocheta</taxon>
        <taxon>Armadillidiidae</taxon>
        <taxon>Armadillidium</taxon>
    </lineage>
</organism>
<dbReference type="EMBL" id="SEYY01010369">
    <property type="protein sequence ID" value="KAB7501515.1"/>
    <property type="molecule type" value="Genomic_DNA"/>
</dbReference>
<evidence type="ECO:0000313" key="2">
    <source>
        <dbReference type="Proteomes" id="UP000326759"/>
    </source>
</evidence>
<dbReference type="AlphaFoldDB" id="A0A5N5T8X3"/>
<proteinExistence type="predicted"/>
<name>A0A5N5T8X3_9CRUS</name>
<gene>
    <name evidence="1" type="ORF">Anas_06606</name>
</gene>
<reference evidence="1 2" key="1">
    <citation type="journal article" date="2019" name="PLoS Biol.">
        <title>Sex chromosomes control vertical transmission of feminizing Wolbachia symbionts in an isopod.</title>
        <authorList>
            <person name="Becking T."/>
            <person name="Chebbi M.A."/>
            <person name="Giraud I."/>
            <person name="Moumen B."/>
            <person name="Laverre T."/>
            <person name="Caubet Y."/>
            <person name="Peccoud J."/>
            <person name="Gilbert C."/>
            <person name="Cordaux R."/>
        </authorList>
    </citation>
    <scope>NUCLEOTIDE SEQUENCE [LARGE SCALE GENOMIC DNA]</scope>
    <source>
        <strain evidence="1">ANa2</strain>
        <tissue evidence="1">Whole body excluding digestive tract and cuticle</tissue>
    </source>
</reference>
<comment type="caution">
    <text evidence="1">The sequence shown here is derived from an EMBL/GenBank/DDBJ whole genome shotgun (WGS) entry which is preliminary data.</text>
</comment>